<dbReference type="AlphaFoldDB" id="A0A4C1WUQ2"/>
<organism evidence="2 3">
    <name type="scientific">Eumeta variegata</name>
    <name type="common">Bagworm moth</name>
    <name type="synonym">Eumeta japonica</name>
    <dbReference type="NCBI Taxonomy" id="151549"/>
    <lineage>
        <taxon>Eukaryota</taxon>
        <taxon>Metazoa</taxon>
        <taxon>Ecdysozoa</taxon>
        <taxon>Arthropoda</taxon>
        <taxon>Hexapoda</taxon>
        <taxon>Insecta</taxon>
        <taxon>Pterygota</taxon>
        <taxon>Neoptera</taxon>
        <taxon>Endopterygota</taxon>
        <taxon>Lepidoptera</taxon>
        <taxon>Glossata</taxon>
        <taxon>Ditrysia</taxon>
        <taxon>Tineoidea</taxon>
        <taxon>Psychidae</taxon>
        <taxon>Oiketicinae</taxon>
        <taxon>Eumeta</taxon>
    </lineage>
</organism>
<dbReference type="EMBL" id="BGZK01000650">
    <property type="protein sequence ID" value="GBP54600.1"/>
    <property type="molecule type" value="Genomic_DNA"/>
</dbReference>
<gene>
    <name evidence="2" type="ORF">EVAR_33069_1</name>
</gene>
<name>A0A4C1WUQ2_EUMVA</name>
<protein>
    <submittedName>
        <fullName evidence="2">Uncharacterized protein</fullName>
    </submittedName>
</protein>
<evidence type="ECO:0000313" key="2">
    <source>
        <dbReference type="EMBL" id="GBP54600.1"/>
    </source>
</evidence>
<feature type="transmembrane region" description="Helical" evidence="1">
    <location>
        <begin position="269"/>
        <end position="288"/>
    </location>
</feature>
<proteinExistence type="predicted"/>
<keyword evidence="1" id="KW-0812">Transmembrane</keyword>
<keyword evidence="1" id="KW-1133">Transmembrane helix</keyword>
<dbReference type="Proteomes" id="UP000299102">
    <property type="component" value="Unassembled WGS sequence"/>
</dbReference>
<feature type="transmembrane region" description="Helical" evidence="1">
    <location>
        <begin position="207"/>
        <end position="227"/>
    </location>
</feature>
<evidence type="ECO:0000313" key="3">
    <source>
        <dbReference type="Proteomes" id="UP000299102"/>
    </source>
</evidence>
<comment type="caution">
    <text evidence="2">The sequence shown here is derived from an EMBL/GenBank/DDBJ whole genome shotgun (WGS) entry which is preliminary data.</text>
</comment>
<sequence length="371" mass="41503">MSTRAERIRYSGVGPWPSKIQQEIPQYQIGNLKGFRKKTKSVKFSLSNVKNGFGAILIRSEELKLVDTSVFLGVPLDNKLKLGSQIRTDKWMIDKSFRYSMGPQNEGGRRAVAMETALSAAACALHFMCSLSAPSLFISPQTISLSNSDVVVATAAYKFILFKYAAARAGPAGGGRGARRVGRGGAPSLKYRRLRPRRLVSVRIRRFTAVKSSILGFILLISTFLIVDFIKVKLLVPTPVVWPHGAYTHRQRQRTAWRSRRLQLPDRSMFMFIAPAFVVEALLCICCGERDRERKRPQPYVYGSIYPVTAWTDTQIAGGPPPSKLQAARAGCRSHGRRARPAPRWQDNGRFWCAGPAHPERRLILTESDEL</sequence>
<keyword evidence="1" id="KW-0472">Membrane</keyword>
<reference evidence="2 3" key="1">
    <citation type="journal article" date="2019" name="Commun. Biol.">
        <title>The bagworm genome reveals a unique fibroin gene that provides high tensile strength.</title>
        <authorList>
            <person name="Kono N."/>
            <person name="Nakamura H."/>
            <person name="Ohtoshi R."/>
            <person name="Tomita M."/>
            <person name="Numata K."/>
            <person name="Arakawa K."/>
        </authorList>
    </citation>
    <scope>NUCLEOTIDE SEQUENCE [LARGE SCALE GENOMIC DNA]</scope>
</reference>
<accession>A0A4C1WUQ2</accession>
<keyword evidence="3" id="KW-1185">Reference proteome</keyword>
<evidence type="ECO:0000256" key="1">
    <source>
        <dbReference type="SAM" id="Phobius"/>
    </source>
</evidence>